<protein>
    <submittedName>
        <fullName evidence="2">Nitrogen fixation protein FixH</fullName>
    </submittedName>
</protein>
<evidence type="ECO:0000313" key="2">
    <source>
        <dbReference type="EMBL" id="MRD47900.1"/>
    </source>
</evidence>
<dbReference type="OrthoDB" id="5295180at2"/>
<dbReference type="EMBL" id="WJBU01000010">
    <property type="protein sequence ID" value="MRD47900.1"/>
    <property type="molecule type" value="Genomic_DNA"/>
</dbReference>
<proteinExistence type="predicted"/>
<keyword evidence="1" id="KW-1133">Transmembrane helix</keyword>
<keyword evidence="1" id="KW-0812">Transmembrane</keyword>
<organism evidence="2 3">
    <name type="scientific">Caenimonas koreensis DSM 17982</name>
    <dbReference type="NCBI Taxonomy" id="1121255"/>
    <lineage>
        <taxon>Bacteria</taxon>
        <taxon>Pseudomonadati</taxon>
        <taxon>Pseudomonadota</taxon>
        <taxon>Betaproteobacteria</taxon>
        <taxon>Burkholderiales</taxon>
        <taxon>Comamonadaceae</taxon>
        <taxon>Caenimonas</taxon>
    </lineage>
</organism>
<reference evidence="2 3" key="1">
    <citation type="submission" date="2019-11" db="EMBL/GenBank/DDBJ databases">
        <title>Caenimonas koreensis gen. nov., sp. nov., isolated from activated sludge.</title>
        <authorList>
            <person name="Seung H.R."/>
        </authorList>
    </citation>
    <scope>NUCLEOTIDE SEQUENCE [LARGE SCALE GENOMIC DNA]</scope>
    <source>
        <strain evidence="2 3">EMB320</strain>
    </source>
</reference>
<evidence type="ECO:0000256" key="1">
    <source>
        <dbReference type="SAM" id="Phobius"/>
    </source>
</evidence>
<feature type="transmembrane region" description="Helical" evidence="1">
    <location>
        <begin position="16"/>
        <end position="39"/>
    </location>
</feature>
<dbReference type="AlphaFoldDB" id="A0A844ATU5"/>
<dbReference type="RefSeq" id="WP_153585227.1">
    <property type="nucleotide sequence ID" value="NZ_WJBU01000010.1"/>
</dbReference>
<gene>
    <name evidence="2" type="ORF">GHT07_11470</name>
</gene>
<comment type="caution">
    <text evidence="2">The sequence shown here is derived from an EMBL/GenBank/DDBJ whole genome shotgun (WGS) entry which is preliminary data.</text>
</comment>
<name>A0A844ATU5_9BURK</name>
<accession>A0A844ATU5</accession>
<evidence type="ECO:0000313" key="3">
    <source>
        <dbReference type="Proteomes" id="UP000487350"/>
    </source>
</evidence>
<keyword evidence="1" id="KW-0472">Membrane</keyword>
<sequence length="84" mass="9200">MEQSQPATQPWWKFGHVWLVLSGPAIVVVAGFITLWIAVQSPDPVIGDGSSSQTAEIRRQLARERALMPALIGRNHAATPAREK</sequence>
<dbReference type="Proteomes" id="UP000487350">
    <property type="component" value="Unassembled WGS sequence"/>
</dbReference>
<keyword evidence="3" id="KW-1185">Reference proteome</keyword>